<proteinExistence type="inferred from homology"/>
<evidence type="ECO:0000313" key="4">
    <source>
        <dbReference type="Proteomes" id="UP000448943"/>
    </source>
</evidence>
<dbReference type="GO" id="GO:0005737">
    <property type="term" value="C:cytoplasm"/>
    <property type="evidence" value="ECO:0007669"/>
    <property type="project" value="UniProtKB-SubCell"/>
</dbReference>
<evidence type="ECO:0000256" key="1">
    <source>
        <dbReference type="ARBA" id="ARBA00022490"/>
    </source>
</evidence>
<evidence type="ECO:0000313" key="3">
    <source>
        <dbReference type="EMBL" id="NBI30669.1"/>
    </source>
</evidence>
<sequence length="87" mass="10438">MFTGRTGLIIWVKHIKALRLVEKFGNIHYVSKKLKYVVLYVNEDKVEQVIVQLNKLNFVTNVERSYRREIKTEYDTNVPDKTRFYSI</sequence>
<dbReference type="EMBL" id="SIJB01000036">
    <property type="protein sequence ID" value="NBI30669.1"/>
    <property type="molecule type" value="Genomic_DNA"/>
</dbReference>
<dbReference type="Pfam" id="PF09902">
    <property type="entry name" value="DUF2129"/>
    <property type="match status" value="1"/>
</dbReference>
<comment type="caution">
    <text evidence="3">The sequence shown here is derived from an EMBL/GenBank/DDBJ whole genome shotgun (WGS) entry which is preliminary data.</text>
</comment>
<protein>
    <recommendedName>
        <fullName evidence="2">UPF0298 protein ERL59_17095</fullName>
    </recommendedName>
</protein>
<gene>
    <name evidence="3" type="ORF">ERL59_17095</name>
</gene>
<keyword evidence="1 2" id="KW-0963">Cytoplasm</keyword>
<dbReference type="InterPro" id="IPR016979">
    <property type="entry name" value="DUF2129"/>
</dbReference>
<evidence type="ECO:0000256" key="2">
    <source>
        <dbReference type="HAMAP-Rule" id="MF_01126"/>
    </source>
</evidence>
<organism evidence="3 4">
    <name type="scientific">Chengkuizengella marina</name>
    <dbReference type="NCBI Taxonomy" id="2507566"/>
    <lineage>
        <taxon>Bacteria</taxon>
        <taxon>Bacillati</taxon>
        <taxon>Bacillota</taxon>
        <taxon>Bacilli</taxon>
        <taxon>Bacillales</taxon>
        <taxon>Paenibacillaceae</taxon>
        <taxon>Chengkuizengella</taxon>
    </lineage>
</organism>
<dbReference type="RefSeq" id="WP_160647485.1">
    <property type="nucleotide sequence ID" value="NZ_SIJB01000036.1"/>
</dbReference>
<dbReference type="OrthoDB" id="2990788at2"/>
<dbReference type="AlphaFoldDB" id="A0A6N9Q797"/>
<reference evidence="3 4" key="1">
    <citation type="submission" date="2019-01" db="EMBL/GenBank/DDBJ databases">
        <title>Chengkuizengella sp. nov., isolated from deep-sea sediment of East Pacific Ocean.</title>
        <authorList>
            <person name="Yang J."/>
            <person name="Lai Q."/>
            <person name="Shao Z."/>
        </authorList>
    </citation>
    <scope>NUCLEOTIDE SEQUENCE [LARGE SCALE GENOMIC DNA]</scope>
    <source>
        <strain evidence="3 4">YPA3-1-1</strain>
    </source>
</reference>
<dbReference type="PIRSF" id="PIRSF031653">
    <property type="entry name" value="UCP031653"/>
    <property type="match status" value="1"/>
</dbReference>
<keyword evidence="4" id="KW-1185">Reference proteome</keyword>
<comment type="similarity">
    <text evidence="2">Belongs to the UPF0298 family.</text>
</comment>
<name>A0A6N9Q797_9BACL</name>
<comment type="subcellular location">
    <subcellularLocation>
        <location evidence="2">Cytoplasm</location>
    </subcellularLocation>
</comment>
<dbReference type="Proteomes" id="UP000448943">
    <property type="component" value="Unassembled WGS sequence"/>
</dbReference>
<accession>A0A6N9Q797</accession>
<dbReference type="HAMAP" id="MF_01126">
    <property type="entry name" value="UPF0298"/>
    <property type="match status" value="1"/>
</dbReference>